<sequence>MDNFLEYCVPLHKLAVMGNWLEAKLILEKDDRLWHAAIASGWSTVLHIATGANHFHFVKELLQRLADSHVALQDYKGNTAFCFAAASGNLDIARLLLGRNPFLPVIRGRNGRTPIQLAALQGKCEMTWFLYDLTKHKFEVEDRELLFFTCIKTGNYRAYH</sequence>
<comment type="subcellular location">
    <subcellularLocation>
        <location evidence="1">Cell membrane</location>
        <topology evidence="1">Peripheral membrane protein</topology>
        <orientation evidence="1">Cytoplasmic side</orientation>
    </subcellularLocation>
</comment>
<organism evidence="2 3">
    <name type="scientific">Abrus precatorius</name>
    <name type="common">Indian licorice</name>
    <name type="synonym">Glycine abrus</name>
    <dbReference type="NCBI Taxonomy" id="3816"/>
    <lineage>
        <taxon>Eukaryota</taxon>
        <taxon>Viridiplantae</taxon>
        <taxon>Streptophyta</taxon>
        <taxon>Embryophyta</taxon>
        <taxon>Tracheophyta</taxon>
        <taxon>Spermatophyta</taxon>
        <taxon>Magnoliopsida</taxon>
        <taxon>eudicotyledons</taxon>
        <taxon>Gunneridae</taxon>
        <taxon>Pentapetalae</taxon>
        <taxon>rosids</taxon>
        <taxon>fabids</taxon>
        <taxon>Fabales</taxon>
        <taxon>Fabaceae</taxon>
        <taxon>Papilionoideae</taxon>
        <taxon>50 kb inversion clade</taxon>
        <taxon>NPAAA clade</taxon>
        <taxon>indigoferoid/millettioid clade</taxon>
        <taxon>Abreae</taxon>
        <taxon>Abrus</taxon>
    </lineage>
</organism>
<reference evidence="3" key="2">
    <citation type="submission" date="2025-08" db="UniProtKB">
        <authorList>
            <consortium name="RefSeq"/>
        </authorList>
    </citation>
    <scope>IDENTIFICATION</scope>
    <source>
        <tissue evidence="3">Young leaves</tissue>
    </source>
</reference>
<protein>
    <submittedName>
        <fullName evidence="3">Target of rapamycin complex 2 subunit AVO2-like</fullName>
    </submittedName>
</protein>
<dbReference type="PANTHER" id="PTHR24121">
    <property type="entry name" value="NO MECHANORECEPTOR POTENTIAL C, ISOFORM D-RELATED"/>
    <property type="match status" value="1"/>
</dbReference>
<dbReference type="GeneID" id="113852285"/>
<evidence type="ECO:0000313" key="2">
    <source>
        <dbReference type="Proteomes" id="UP000694853"/>
    </source>
</evidence>
<dbReference type="Pfam" id="PF12796">
    <property type="entry name" value="Ank_2"/>
    <property type="match status" value="1"/>
</dbReference>
<proteinExistence type="predicted"/>
<dbReference type="Gene3D" id="1.25.40.20">
    <property type="entry name" value="Ankyrin repeat-containing domain"/>
    <property type="match status" value="1"/>
</dbReference>
<evidence type="ECO:0000256" key="1">
    <source>
        <dbReference type="ARBA" id="ARBA00004413"/>
    </source>
</evidence>
<reference evidence="2" key="1">
    <citation type="journal article" date="2019" name="Toxins">
        <title>Detection of Abrin-Like and Prepropulchellin-Like Toxin Genes and Transcripts Using Whole Genome Sequencing and Full-Length Transcript Sequencing of Abrus precatorius.</title>
        <authorList>
            <person name="Hovde B.T."/>
            <person name="Daligault H.E."/>
            <person name="Hanschen E.R."/>
            <person name="Kunde Y.A."/>
            <person name="Johnson M.B."/>
            <person name="Starkenburg S.R."/>
            <person name="Johnson S.L."/>
        </authorList>
    </citation>
    <scope>NUCLEOTIDE SEQUENCE [LARGE SCALE GENOMIC DNA]</scope>
</reference>
<dbReference type="InterPro" id="IPR036770">
    <property type="entry name" value="Ankyrin_rpt-contain_sf"/>
</dbReference>
<evidence type="ECO:0000313" key="3">
    <source>
        <dbReference type="RefSeq" id="XP_027338322.1"/>
    </source>
</evidence>
<dbReference type="PANTHER" id="PTHR24121:SF21">
    <property type="entry name" value="ANKYRIN REPEAT FAMILY PROTEIN"/>
    <property type="match status" value="1"/>
</dbReference>
<dbReference type="InterPro" id="IPR002110">
    <property type="entry name" value="Ankyrin_rpt"/>
</dbReference>
<keyword evidence="2" id="KW-1185">Reference proteome</keyword>
<dbReference type="AlphaFoldDB" id="A0A8B8K3H7"/>
<dbReference type="OrthoDB" id="1425261at2759"/>
<dbReference type="SUPFAM" id="SSF48403">
    <property type="entry name" value="Ankyrin repeat"/>
    <property type="match status" value="1"/>
</dbReference>
<dbReference type="SMART" id="SM00248">
    <property type="entry name" value="ANK"/>
    <property type="match status" value="3"/>
</dbReference>
<dbReference type="KEGG" id="aprc:113852285"/>
<dbReference type="Proteomes" id="UP000694853">
    <property type="component" value="Unplaced"/>
</dbReference>
<dbReference type="RefSeq" id="XP_027338322.1">
    <property type="nucleotide sequence ID" value="XM_027482521.1"/>
</dbReference>
<accession>A0A8B8K3H7</accession>
<name>A0A8B8K3H7_ABRPR</name>
<gene>
    <name evidence="3" type="primary">LOC113852285</name>
</gene>
<dbReference type="GO" id="GO:0005886">
    <property type="term" value="C:plasma membrane"/>
    <property type="evidence" value="ECO:0007669"/>
    <property type="project" value="UniProtKB-SubCell"/>
</dbReference>